<sequence>MGVRCSLLEIIGIMLEIYFGFGCQCEGDDAEPVAGAKVVDDEVHQSMACFRRTSLWPDMLPLTSSTVTRSSGARSDASAGPTQRGPWRAPGPRSCPARVSRDGRVARSAS</sequence>
<feature type="region of interest" description="Disordered" evidence="1">
    <location>
        <begin position="65"/>
        <end position="110"/>
    </location>
</feature>
<keyword evidence="4" id="KW-1185">Reference proteome</keyword>
<gene>
    <name evidence="3" type="ORF">SORBI_3003G358500</name>
</gene>
<dbReference type="EMBL" id="CM000762">
    <property type="protein sequence ID" value="KXG33709.1"/>
    <property type="molecule type" value="Genomic_DNA"/>
</dbReference>
<reference evidence="4" key="2">
    <citation type="journal article" date="2018" name="Plant J.">
        <title>The Sorghum bicolor reference genome: improved assembly, gene annotations, a transcriptome atlas, and signatures of genome organization.</title>
        <authorList>
            <person name="McCormick R.F."/>
            <person name="Truong S.K."/>
            <person name="Sreedasyam A."/>
            <person name="Jenkins J."/>
            <person name="Shu S."/>
            <person name="Sims D."/>
            <person name="Kennedy M."/>
            <person name="Amirebrahimi M."/>
            <person name="Weers B.D."/>
            <person name="McKinley B."/>
            <person name="Mattison A."/>
            <person name="Morishige D.T."/>
            <person name="Grimwood J."/>
            <person name="Schmutz J."/>
            <person name="Mullet J.E."/>
        </authorList>
    </citation>
    <scope>NUCLEOTIDE SEQUENCE [LARGE SCALE GENOMIC DNA]</scope>
    <source>
        <strain evidence="4">cv. BTx623</strain>
    </source>
</reference>
<evidence type="ECO:0000256" key="2">
    <source>
        <dbReference type="SAM" id="SignalP"/>
    </source>
</evidence>
<dbReference type="Gramene" id="KXG33709">
    <property type="protein sequence ID" value="KXG33709"/>
    <property type="gene ID" value="SORBI_3003G358500"/>
</dbReference>
<feature type="compositionally biased region" description="Low complexity" evidence="1">
    <location>
        <begin position="69"/>
        <end position="80"/>
    </location>
</feature>
<dbReference type="InParanoid" id="A0A1B6Q715"/>
<name>A0A1B6Q715_SORBI</name>
<feature type="chain" id="PRO_5008589459" evidence="2">
    <location>
        <begin position="23"/>
        <end position="110"/>
    </location>
</feature>
<protein>
    <submittedName>
        <fullName evidence="3">Uncharacterized protein</fullName>
    </submittedName>
</protein>
<evidence type="ECO:0000313" key="3">
    <source>
        <dbReference type="EMBL" id="KXG33709.1"/>
    </source>
</evidence>
<feature type="signal peptide" evidence="2">
    <location>
        <begin position="1"/>
        <end position="22"/>
    </location>
</feature>
<dbReference type="AlphaFoldDB" id="A0A1B6Q715"/>
<reference evidence="3 4" key="1">
    <citation type="journal article" date="2009" name="Nature">
        <title>The Sorghum bicolor genome and the diversification of grasses.</title>
        <authorList>
            <person name="Paterson A.H."/>
            <person name="Bowers J.E."/>
            <person name="Bruggmann R."/>
            <person name="Dubchak I."/>
            <person name="Grimwood J."/>
            <person name="Gundlach H."/>
            <person name="Haberer G."/>
            <person name="Hellsten U."/>
            <person name="Mitros T."/>
            <person name="Poliakov A."/>
            <person name="Schmutz J."/>
            <person name="Spannagl M."/>
            <person name="Tang H."/>
            <person name="Wang X."/>
            <person name="Wicker T."/>
            <person name="Bharti A.K."/>
            <person name="Chapman J."/>
            <person name="Feltus F.A."/>
            <person name="Gowik U."/>
            <person name="Grigoriev I.V."/>
            <person name="Lyons E."/>
            <person name="Maher C.A."/>
            <person name="Martis M."/>
            <person name="Narechania A."/>
            <person name="Otillar R.P."/>
            <person name="Penning B.W."/>
            <person name="Salamov A.A."/>
            <person name="Wang Y."/>
            <person name="Zhang L."/>
            <person name="Carpita N.C."/>
            <person name="Freeling M."/>
            <person name="Gingle A.R."/>
            <person name="Hash C.T."/>
            <person name="Keller B."/>
            <person name="Klein P."/>
            <person name="Kresovich S."/>
            <person name="McCann M.C."/>
            <person name="Ming R."/>
            <person name="Peterson D.G."/>
            <person name="Mehboob-ur-Rahman"/>
            <person name="Ware D."/>
            <person name="Westhoff P."/>
            <person name="Mayer K.F."/>
            <person name="Messing J."/>
            <person name="Rokhsar D.S."/>
        </authorList>
    </citation>
    <scope>NUCLEOTIDE SEQUENCE [LARGE SCALE GENOMIC DNA]</scope>
    <source>
        <strain evidence="4">cv. BTx623</strain>
    </source>
</reference>
<dbReference type="Proteomes" id="UP000000768">
    <property type="component" value="Chromosome 3"/>
</dbReference>
<feature type="compositionally biased region" description="Basic and acidic residues" evidence="1">
    <location>
        <begin position="99"/>
        <end position="110"/>
    </location>
</feature>
<evidence type="ECO:0000313" key="4">
    <source>
        <dbReference type="Proteomes" id="UP000000768"/>
    </source>
</evidence>
<organism evidence="3 4">
    <name type="scientific">Sorghum bicolor</name>
    <name type="common">Sorghum</name>
    <name type="synonym">Sorghum vulgare</name>
    <dbReference type="NCBI Taxonomy" id="4558"/>
    <lineage>
        <taxon>Eukaryota</taxon>
        <taxon>Viridiplantae</taxon>
        <taxon>Streptophyta</taxon>
        <taxon>Embryophyta</taxon>
        <taxon>Tracheophyta</taxon>
        <taxon>Spermatophyta</taxon>
        <taxon>Magnoliopsida</taxon>
        <taxon>Liliopsida</taxon>
        <taxon>Poales</taxon>
        <taxon>Poaceae</taxon>
        <taxon>PACMAD clade</taxon>
        <taxon>Panicoideae</taxon>
        <taxon>Andropogonodae</taxon>
        <taxon>Andropogoneae</taxon>
        <taxon>Sorghinae</taxon>
        <taxon>Sorghum</taxon>
    </lineage>
</organism>
<accession>A0A1B6Q715</accession>
<keyword evidence="2" id="KW-0732">Signal</keyword>
<proteinExistence type="predicted"/>
<evidence type="ECO:0000256" key="1">
    <source>
        <dbReference type="SAM" id="MobiDB-lite"/>
    </source>
</evidence>